<feature type="transmembrane region" description="Helical" evidence="9">
    <location>
        <begin position="78"/>
        <end position="98"/>
    </location>
</feature>
<dbReference type="PANTHER" id="PTHR21137:SF42">
    <property type="entry name" value="ODORANT RECEPTOR 83A"/>
    <property type="match status" value="1"/>
</dbReference>
<evidence type="ECO:0000313" key="11">
    <source>
        <dbReference type="Proteomes" id="UP001152798"/>
    </source>
</evidence>
<sequence>MSYQAEIGDSDVIEGLDIRFLVKSGMLRLINDYRTTGKMNSTIKIHLIGTFIITLPYMVCQGLSLLKVQYDIKKGTFVILHPMAAFQIYCRILVLWFGMESQSRLYNMIRKDFLNIPKELSADVSELYQKKNRTSNLCCKATFIWNASIELLYIFFPGVSVDYIQNRTRGKPAVISGRNKILSGWYPVPMSEYPYYELIYLYETLCLLWSSTLLGLYFCMYFQLLMCLCTQYVTLGYRVTKLKVDPVKYKRDQKYKSNIYKELCEVLKDHQKLLRYTDELRSVYDPLVTMTIGIGITVLIIGAIQFLIGKTNDPGIIFKLIQMFSFRTFFEVSMFCFGSSRIEEASSDLQDAVYSSDWYKTDLKFRMAAQMMMIRARKRVNLTALVMYPVNLATLGSIVQFTYSCSALMSRMAE</sequence>
<comment type="similarity">
    <text evidence="9">Belongs to the insect chemoreceptor superfamily. Heteromeric odorant receptor channel (TC 1.A.69) family.</text>
</comment>
<keyword evidence="3 9" id="KW-0812">Transmembrane</keyword>
<dbReference type="GO" id="GO:0004984">
    <property type="term" value="F:olfactory receptor activity"/>
    <property type="evidence" value="ECO:0007669"/>
    <property type="project" value="InterPro"/>
</dbReference>
<keyword evidence="8 9" id="KW-0807">Transducer</keyword>
<evidence type="ECO:0000313" key="10">
    <source>
        <dbReference type="EMBL" id="CAH1401777.1"/>
    </source>
</evidence>
<dbReference type="GO" id="GO:0007165">
    <property type="term" value="P:signal transduction"/>
    <property type="evidence" value="ECO:0007669"/>
    <property type="project" value="UniProtKB-KW"/>
</dbReference>
<dbReference type="EMBL" id="OV725081">
    <property type="protein sequence ID" value="CAH1401777.1"/>
    <property type="molecule type" value="Genomic_DNA"/>
</dbReference>
<keyword evidence="11" id="KW-1185">Reference proteome</keyword>
<evidence type="ECO:0000256" key="9">
    <source>
        <dbReference type="RuleBase" id="RU351113"/>
    </source>
</evidence>
<dbReference type="GO" id="GO:0005886">
    <property type="term" value="C:plasma membrane"/>
    <property type="evidence" value="ECO:0007669"/>
    <property type="project" value="UniProtKB-SubCell"/>
</dbReference>
<dbReference type="Pfam" id="PF02949">
    <property type="entry name" value="7tm_6"/>
    <property type="match status" value="1"/>
</dbReference>
<evidence type="ECO:0000256" key="7">
    <source>
        <dbReference type="ARBA" id="ARBA00023170"/>
    </source>
</evidence>
<dbReference type="PANTHER" id="PTHR21137">
    <property type="entry name" value="ODORANT RECEPTOR"/>
    <property type="match status" value="1"/>
</dbReference>
<organism evidence="10 11">
    <name type="scientific">Nezara viridula</name>
    <name type="common">Southern green stink bug</name>
    <name type="synonym">Cimex viridulus</name>
    <dbReference type="NCBI Taxonomy" id="85310"/>
    <lineage>
        <taxon>Eukaryota</taxon>
        <taxon>Metazoa</taxon>
        <taxon>Ecdysozoa</taxon>
        <taxon>Arthropoda</taxon>
        <taxon>Hexapoda</taxon>
        <taxon>Insecta</taxon>
        <taxon>Pterygota</taxon>
        <taxon>Neoptera</taxon>
        <taxon>Paraneoptera</taxon>
        <taxon>Hemiptera</taxon>
        <taxon>Heteroptera</taxon>
        <taxon>Panheteroptera</taxon>
        <taxon>Pentatomomorpha</taxon>
        <taxon>Pentatomoidea</taxon>
        <taxon>Pentatomidae</taxon>
        <taxon>Pentatominae</taxon>
        <taxon>Nezara</taxon>
    </lineage>
</organism>
<comment type="subcellular location">
    <subcellularLocation>
        <location evidence="9">Cell membrane</location>
        <topology evidence="9">Multi-pass membrane protein</topology>
    </subcellularLocation>
    <subcellularLocation>
        <location evidence="1">Membrane</location>
        <topology evidence="1">Multi-pass membrane protein</topology>
    </subcellularLocation>
</comment>
<evidence type="ECO:0000256" key="5">
    <source>
        <dbReference type="ARBA" id="ARBA00022989"/>
    </source>
</evidence>
<evidence type="ECO:0000256" key="1">
    <source>
        <dbReference type="ARBA" id="ARBA00004141"/>
    </source>
</evidence>
<feature type="transmembrane region" description="Helical" evidence="9">
    <location>
        <begin position="287"/>
        <end position="308"/>
    </location>
</feature>
<evidence type="ECO:0000256" key="3">
    <source>
        <dbReference type="ARBA" id="ARBA00022692"/>
    </source>
</evidence>
<proteinExistence type="inferred from homology"/>
<feature type="transmembrane region" description="Helical" evidence="9">
    <location>
        <begin position="380"/>
        <end position="403"/>
    </location>
</feature>
<protein>
    <recommendedName>
        <fullName evidence="9">Odorant receptor</fullName>
    </recommendedName>
</protein>
<keyword evidence="2 9" id="KW-0716">Sensory transduction</keyword>
<dbReference type="AlphaFoldDB" id="A0A9P0HHD8"/>
<dbReference type="GO" id="GO:0005549">
    <property type="term" value="F:odorant binding"/>
    <property type="evidence" value="ECO:0007669"/>
    <property type="project" value="InterPro"/>
</dbReference>
<name>A0A9P0HHD8_NEZVI</name>
<accession>A0A9P0HHD8</accession>
<keyword evidence="5 9" id="KW-1133">Transmembrane helix</keyword>
<keyword evidence="7 9" id="KW-0675">Receptor</keyword>
<keyword evidence="4 9" id="KW-0552">Olfaction</keyword>
<comment type="caution">
    <text evidence="9">Lacks conserved residue(s) required for the propagation of feature annotation.</text>
</comment>
<gene>
    <name evidence="10" type="ORF">NEZAVI_LOCUS10729</name>
</gene>
<evidence type="ECO:0000256" key="8">
    <source>
        <dbReference type="ARBA" id="ARBA00023224"/>
    </source>
</evidence>
<evidence type="ECO:0000256" key="6">
    <source>
        <dbReference type="ARBA" id="ARBA00023136"/>
    </source>
</evidence>
<dbReference type="InterPro" id="IPR004117">
    <property type="entry name" value="7tm6_olfct_rcpt"/>
</dbReference>
<keyword evidence="6 9" id="KW-0472">Membrane</keyword>
<evidence type="ECO:0000256" key="4">
    <source>
        <dbReference type="ARBA" id="ARBA00022725"/>
    </source>
</evidence>
<dbReference type="Proteomes" id="UP001152798">
    <property type="component" value="Chromosome 5"/>
</dbReference>
<reference evidence="10" key="1">
    <citation type="submission" date="2022-01" db="EMBL/GenBank/DDBJ databases">
        <authorList>
            <person name="King R."/>
        </authorList>
    </citation>
    <scope>NUCLEOTIDE SEQUENCE</scope>
</reference>
<evidence type="ECO:0000256" key="2">
    <source>
        <dbReference type="ARBA" id="ARBA00022606"/>
    </source>
</evidence>
<feature type="transmembrane region" description="Helical" evidence="9">
    <location>
        <begin position="45"/>
        <end position="66"/>
    </location>
</feature>
<dbReference type="OrthoDB" id="6621878at2759"/>